<dbReference type="Pfam" id="PF08546">
    <property type="entry name" value="ApbA_C"/>
    <property type="match status" value="1"/>
</dbReference>
<keyword evidence="1" id="KW-0472">Membrane</keyword>
<dbReference type="RefSeq" id="XP_037140349.1">
    <property type="nucleotide sequence ID" value="XM_037284453.1"/>
</dbReference>
<dbReference type="FunFam" id="1.10.1040.10:FF:000017">
    <property type="entry name" value="2-dehydropantoate 2-reductase"/>
    <property type="match status" value="1"/>
</dbReference>
<feature type="domain" description="Ketopantoate reductase N-terminal" evidence="2">
    <location>
        <begin position="6"/>
        <end position="160"/>
    </location>
</feature>
<feature type="domain" description="Ketopantoate reductase C-terminal" evidence="3">
    <location>
        <begin position="195"/>
        <end position="315"/>
    </location>
</feature>
<dbReference type="Pfam" id="PF02558">
    <property type="entry name" value="ApbA"/>
    <property type="match status" value="1"/>
</dbReference>
<dbReference type="InterPro" id="IPR008927">
    <property type="entry name" value="6-PGluconate_DH-like_C_sf"/>
</dbReference>
<dbReference type="InterPro" id="IPR036291">
    <property type="entry name" value="NAD(P)-bd_dom_sf"/>
</dbReference>
<dbReference type="SUPFAM" id="SSF48179">
    <property type="entry name" value="6-phosphogluconate dehydrogenase C-terminal domain-like"/>
    <property type="match status" value="1"/>
</dbReference>
<evidence type="ECO:0000256" key="1">
    <source>
        <dbReference type="SAM" id="Phobius"/>
    </source>
</evidence>
<dbReference type="Proteomes" id="UP000515788">
    <property type="component" value="Chromosome 5"/>
</dbReference>
<dbReference type="KEGG" id="tgb:HG536_0E05860"/>
<dbReference type="PANTHER" id="PTHR21708:SF30">
    <property type="entry name" value="2-DEHYDROPANTOATE 2-REDUCTASE-RELATED"/>
    <property type="match status" value="1"/>
</dbReference>
<protein>
    <recommendedName>
        <fullName evidence="6">2-dehydropantoate 2-reductase</fullName>
    </recommendedName>
</protein>
<evidence type="ECO:0008006" key="6">
    <source>
        <dbReference type="Google" id="ProtNLM"/>
    </source>
</evidence>
<organism evidence="4 5">
    <name type="scientific">Torulaspora globosa</name>
    <dbReference type="NCBI Taxonomy" id="48254"/>
    <lineage>
        <taxon>Eukaryota</taxon>
        <taxon>Fungi</taxon>
        <taxon>Dikarya</taxon>
        <taxon>Ascomycota</taxon>
        <taxon>Saccharomycotina</taxon>
        <taxon>Saccharomycetes</taxon>
        <taxon>Saccharomycetales</taxon>
        <taxon>Saccharomycetaceae</taxon>
        <taxon>Torulaspora</taxon>
    </lineage>
</organism>
<evidence type="ECO:0000259" key="2">
    <source>
        <dbReference type="Pfam" id="PF02558"/>
    </source>
</evidence>
<dbReference type="InterPro" id="IPR013328">
    <property type="entry name" value="6PGD_dom2"/>
</dbReference>
<dbReference type="InterPro" id="IPR051402">
    <property type="entry name" value="KPR-Related"/>
</dbReference>
<gene>
    <name evidence="4" type="ORF">HG536_0E05860</name>
</gene>
<keyword evidence="1" id="KW-0812">Transmembrane</keyword>
<proteinExistence type="predicted"/>
<evidence type="ECO:0000313" key="4">
    <source>
        <dbReference type="EMBL" id="QLL33675.1"/>
    </source>
</evidence>
<dbReference type="Gene3D" id="1.10.1040.10">
    <property type="entry name" value="N-(1-d-carboxylethyl)-l-norvaline Dehydrogenase, domain 2"/>
    <property type="match status" value="1"/>
</dbReference>
<evidence type="ECO:0000259" key="3">
    <source>
        <dbReference type="Pfam" id="PF08546"/>
    </source>
</evidence>
<evidence type="ECO:0000313" key="5">
    <source>
        <dbReference type="Proteomes" id="UP000515788"/>
    </source>
</evidence>
<dbReference type="InterPro" id="IPR013332">
    <property type="entry name" value="KPR_N"/>
</dbReference>
<dbReference type="GeneID" id="59326871"/>
<dbReference type="InterPro" id="IPR013752">
    <property type="entry name" value="KPA_reductase"/>
</dbReference>
<feature type="transmembrane region" description="Helical" evidence="1">
    <location>
        <begin position="6"/>
        <end position="26"/>
    </location>
</feature>
<dbReference type="AlphaFoldDB" id="A0A7G3ZJI9"/>
<reference evidence="4 5" key="1">
    <citation type="submission" date="2020-06" db="EMBL/GenBank/DDBJ databases">
        <title>The yeast mating-type switching endonuclease HO is a domesticated member of an unorthodox homing genetic element family.</title>
        <authorList>
            <person name="Coughlan A.Y."/>
            <person name="Lombardi L."/>
            <person name="Braun-Galleani S."/>
            <person name="Martos A.R."/>
            <person name="Galeote V."/>
            <person name="Bigey F."/>
            <person name="Dequin S."/>
            <person name="Byrne K.P."/>
            <person name="Wolfe K.H."/>
        </authorList>
    </citation>
    <scope>NUCLEOTIDE SEQUENCE [LARGE SCALE GENOMIC DNA]</scope>
    <source>
        <strain evidence="4 5">CBS764</strain>
    </source>
</reference>
<dbReference type="GO" id="GO:0005737">
    <property type="term" value="C:cytoplasm"/>
    <property type="evidence" value="ECO:0007669"/>
    <property type="project" value="TreeGrafter"/>
</dbReference>
<dbReference type="EMBL" id="CP059250">
    <property type="protein sequence ID" value="QLL33675.1"/>
    <property type="molecule type" value="Genomic_DNA"/>
</dbReference>
<dbReference type="OrthoDB" id="3609at2759"/>
<keyword evidence="5" id="KW-1185">Reference proteome</keyword>
<dbReference type="SUPFAM" id="SSF51735">
    <property type="entry name" value="NAD(P)-binding Rossmann-fold domains"/>
    <property type="match status" value="1"/>
</dbReference>
<dbReference type="PANTHER" id="PTHR21708">
    <property type="entry name" value="PROBABLE 2-DEHYDROPANTOATE 2-REDUCTASE"/>
    <property type="match status" value="1"/>
</dbReference>
<keyword evidence="1" id="KW-1133">Transmembrane helix</keyword>
<dbReference type="Gene3D" id="3.40.50.720">
    <property type="entry name" value="NAD(P)-binding Rossmann-like Domain"/>
    <property type="match status" value="1"/>
</dbReference>
<sequence>MTGHKVLLIGAGGVGTIVAYGIHLAGKSELSIVVRRDFAKVSDFGYNIDSIDYGIVEGWKPENIYPSIEAAASSDTVYQYVIITTKNLPDIAKVEELAEPVITPGVTVVVLIQNGFDLCRPFFDKYPKNVVISGITYVGSHNSGGSVHQTQPDRSFFGSGRNPYIPEDLQESKVKEFLSIYSNGKNKPVYITNEREYRYKKLIYNAAMNTSCALSGVDTGRLELAGTLDAVAIPAMREILAIAKADGIELPTDSINNAIHGDDGDWFEPSMLVDVRKGNPIELEVILGNVLRVAEELNVKTPYLSILYGLLKAVQFRLREKQGHFSLPTKRPISDRFYK</sequence>
<name>A0A7G3ZJI9_9SACH</name>
<accession>A0A7G3ZJI9</accession>